<sequence>MSTTVAVAAPVPAVRAAVPARPTFRGVLRGELVKLLSLRSTWWTLAATALLMTGVSLAVAASLDATATDPTTAPGLAALSGAEVVSGGFQLGMLTIAVLGTLSMTGEYTTGTIRSTLAAVPTRVPVLAAKAIAVSVTTAAVAALGIVLSYAATMPLLSERDMVPALDEARTWQVFGGTVYFLIAAALFALGVGTLLRSSAGAITVALSVLLLLPTVLVFIALDWVEVIVDYLPLPASGAFLGGGEDSLSAVGDELSPVTGILVVAAYALVPLVAGAVTLRRRDA</sequence>
<dbReference type="Pfam" id="PF12679">
    <property type="entry name" value="ABC2_membrane_2"/>
    <property type="match status" value="1"/>
</dbReference>
<dbReference type="Proteomes" id="UP000246661">
    <property type="component" value="Unassembled WGS sequence"/>
</dbReference>
<feature type="transmembrane region" description="Helical" evidence="1">
    <location>
        <begin position="258"/>
        <end position="279"/>
    </location>
</feature>
<feature type="transmembrane region" description="Helical" evidence="1">
    <location>
        <begin position="203"/>
        <end position="225"/>
    </location>
</feature>
<feature type="transmembrane region" description="Helical" evidence="1">
    <location>
        <begin position="40"/>
        <end position="61"/>
    </location>
</feature>
<feature type="transmembrane region" description="Helical" evidence="1">
    <location>
        <begin position="172"/>
        <end position="196"/>
    </location>
</feature>
<keyword evidence="1" id="KW-0812">Transmembrane</keyword>
<reference evidence="3" key="1">
    <citation type="submission" date="2018-05" db="EMBL/GenBank/DDBJ databases">
        <authorList>
            <person name="Klenk H.-P."/>
            <person name="Huntemann M."/>
            <person name="Clum A."/>
            <person name="Pillay M."/>
            <person name="Palaniappan K."/>
            <person name="Varghese N."/>
            <person name="Mikhailova N."/>
            <person name="Stamatis D."/>
            <person name="Reddy T."/>
            <person name="Daum C."/>
            <person name="Shapiro N."/>
            <person name="Ivanova N."/>
            <person name="Kyrpides N."/>
            <person name="Woyke T."/>
        </authorList>
    </citation>
    <scope>NUCLEOTIDE SEQUENCE [LARGE SCALE GENOMIC DNA]</scope>
    <source>
        <strain evidence="3">DSM 45417</strain>
    </source>
</reference>
<dbReference type="GO" id="GO:0005886">
    <property type="term" value="C:plasma membrane"/>
    <property type="evidence" value="ECO:0007669"/>
    <property type="project" value="UniProtKB-SubCell"/>
</dbReference>
<dbReference type="RefSeq" id="WP_110006886.1">
    <property type="nucleotide sequence ID" value="NZ_QGTX01000001.1"/>
</dbReference>
<evidence type="ECO:0000313" key="3">
    <source>
        <dbReference type="Proteomes" id="UP000246661"/>
    </source>
</evidence>
<protein>
    <submittedName>
        <fullName evidence="2">ABC-2 type transport system permease protein</fullName>
    </submittedName>
</protein>
<dbReference type="PANTHER" id="PTHR37305">
    <property type="entry name" value="INTEGRAL MEMBRANE PROTEIN-RELATED"/>
    <property type="match status" value="1"/>
</dbReference>
<dbReference type="AlphaFoldDB" id="A0A317QPY9"/>
<gene>
    <name evidence="2" type="ORF">JD79_03987</name>
</gene>
<comment type="caution">
    <text evidence="2">The sequence shown here is derived from an EMBL/GenBank/DDBJ whole genome shotgun (WGS) entry which is preliminary data.</text>
</comment>
<evidence type="ECO:0000256" key="1">
    <source>
        <dbReference type="SAM" id="Phobius"/>
    </source>
</evidence>
<dbReference type="OrthoDB" id="3297477at2"/>
<feature type="transmembrane region" description="Helical" evidence="1">
    <location>
        <begin position="131"/>
        <end position="152"/>
    </location>
</feature>
<organism evidence="2 3">
    <name type="scientific">Geodermatophilus normandii</name>
    <dbReference type="NCBI Taxonomy" id="1137989"/>
    <lineage>
        <taxon>Bacteria</taxon>
        <taxon>Bacillati</taxon>
        <taxon>Actinomycetota</taxon>
        <taxon>Actinomycetes</taxon>
        <taxon>Geodermatophilales</taxon>
        <taxon>Geodermatophilaceae</taxon>
        <taxon>Geodermatophilus</taxon>
    </lineage>
</organism>
<keyword evidence="1" id="KW-1133">Transmembrane helix</keyword>
<name>A0A317QPY9_9ACTN</name>
<accession>A0A317QPY9</accession>
<evidence type="ECO:0000313" key="2">
    <source>
        <dbReference type="EMBL" id="PWW24796.1"/>
    </source>
</evidence>
<dbReference type="PANTHER" id="PTHR37305:SF1">
    <property type="entry name" value="MEMBRANE PROTEIN"/>
    <property type="match status" value="1"/>
</dbReference>
<dbReference type="GO" id="GO:0140359">
    <property type="term" value="F:ABC-type transporter activity"/>
    <property type="evidence" value="ECO:0007669"/>
    <property type="project" value="InterPro"/>
</dbReference>
<keyword evidence="3" id="KW-1185">Reference proteome</keyword>
<keyword evidence="1" id="KW-0472">Membrane</keyword>
<proteinExistence type="predicted"/>
<dbReference type="EMBL" id="QGTX01000001">
    <property type="protein sequence ID" value="PWW24796.1"/>
    <property type="molecule type" value="Genomic_DNA"/>
</dbReference>